<dbReference type="AlphaFoldDB" id="A0A9E2SC10"/>
<evidence type="ECO:0000313" key="1">
    <source>
        <dbReference type="EMBL" id="MBV4358349.1"/>
    </source>
</evidence>
<name>A0A9E2SC10_9BACT</name>
<keyword evidence="2" id="KW-1185">Reference proteome</keyword>
<comment type="caution">
    <text evidence="1">The sequence shown here is derived from an EMBL/GenBank/DDBJ whole genome shotgun (WGS) entry which is preliminary data.</text>
</comment>
<accession>A0A9E2SC10</accession>
<proteinExistence type="predicted"/>
<sequence length="244" mass="27625">MERVKALIAKLQEQLDQNNDVSAMMLTVQLLQAELQHAAQGERPQLGSAKVAVVLPSFNSSHAKLSTEVAPKSEEIKVEVEKEQFIQEKPVVVPKPQSAPPQPVTKKKDPPIEWVFDAVREIPTLAHQADFKEINDVIAKNGNGATSLNDRLRSNGTELSDTIVDAPVRDLRKAIGVNDRYVFVSELFRGDEVGYERSIKTINNFRILAEAQYWIERELKLKLGWDENKEIVKLFDQLVKRRFS</sequence>
<dbReference type="RefSeq" id="WP_217792018.1">
    <property type="nucleotide sequence ID" value="NZ_JAHSPG010000011.1"/>
</dbReference>
<organism evidence="1 2">
    <name type="scientific">Pinibacter aurantiacus</name>
    <dbReference type="NCBI Taxonomy" id="2851599"/>
    <lineage>
        <taxon>Bacteria</taxon>
        <taxon>Pseudomonadati</taxon>
        <taxon>Bacteroidota</taxon>
        <taxon>Chitinophagia</taxon>
        <taxon>Chitinophagales</taxon>
        <taxon>Chitinophagaceae</taxon>
        <taxon>Pinibacter</taxon>
    </lineage>
</organism>
<evidence type="ECO:0000313" key="2">
    <source>
        <dbReference type="Proteomes" id="UP000812270"/>
    </source>
</evidence>
<protein>
    <submittedName>
        <fullName evidence="1">Uncharacterized protein</fullName>
    </submittedName>
</protein>
<dbReference type="EMBL" id="JAHSPG010000011">
    <property type="protein sequence ID" value="MBV4358349.1"/>
    <property type="molecule type" value="Genomic_DNA"/>
</dbReference>
<gene>
    <name evidence="1" type="ORF">KTO63_14385</name>
</gene>
<reference evidence="1" key="1">
    <citation type="submission" date="2021-06" db="EMBL/GenBank/DDBJ databases">
        <authorList>
            <person name="Huq M.A."/>
        </authorList>
    </citation>
    <scope>NUCLEOTIDE SEQUENCE</scope>
    <source>
        <strain evidence="1">MAH-26</strain>
    </source>
</reference>
<dbReference type="Proteomes" id="UP000812270">
    <property type="component" value="Unassembled WGS sequence"/>
</dbReference>